<keyword evidence="1 7" id="KW-0436">Ligase</keyword>
<dbReference type="SUPFAM" id="SSF55681">
    <property type="entry name" value="Class II aaRS and biotin synthetases"/>
    <property type="match status" value="1"/>
</dbReference>
<evidence type="ECO:0000259" key="6">
    <source>
        <dbReference type="PROSITE" id="PS51733"/>
    </source>
</evidence>
<dbReference type="RefSeq" id="WP_094406023.1">
    <property type="nucleotide sequence ID" value="NZ_NMVO01000015.1"/>
</dbReference>
<evidence type="ECO:0000313" key="8">
    <source>
        <dbReference type="Proteomes" id="UP000215896"/>
    </source>
</evidence>
<accession>A0A255GBF1</accession>
<keyword evidence="4" id="KW-0092">Biotin</keyword>
<keyword evidence="3" id="KW-0067">ATP-binding</keyword>
<organism evidence="7 8">
    <name type="scientific">Enemella evansiae</name>
    <dbReference type="NCBI Taxonomy" id="2016499"/>
    <lineage>
        <taxon>Bacteria</taxon>
        <taxon>Bacillati</taxon>
        <taxon>Actinomycetota</taxon>
        <taxon>Actinomycetes</taxon>
        <taxon>Propionibacteriales</taxon>
        <taxon>Propionibacteriaceae</taxon>
        <taxon>Enemella</taxon>
    </lineage>
</organism>
<dbReference type="PANTHER" id="PTHR12835">
    <property type="entry name" value="BIOTIN PROTEIN LIGASE"/>
    <property type="match status" value="1"/>
</dbReference>
<sequence>MPANVPPDPERLAEVLLAPPIGWSSVQVLPEIGSTNTELVARAAAGAAHGSVLITDNQTAGRGRLDRTWTTPPGVAVACSVLLRPPAELPVASWPWLSPLLGLAVSRGVRRFSGLEVLLKWPNDVLIGDRKLSGLLAVRVQTPEGPVAVLGFGINVTAAAEELPVPTATSLLLEGAPTDATELLVAVLTELAELWRIWLSDTEQVAAAYRVECGTLGRRVRVVLGPGREVVGRAVGIDAHGSLQVEGPGGTKAYPAGDVIHLRALE</sequence>
<dbReference type="EC" id="6.3.4.15" evidence="5"/>
<evidence type="ECO:0000256" key="4">
    <source>
        <dbReference type="ARBA" id="ARBA00023267"/>
    </source>
</evidence>
<dbReference type="AlphaFoldDB" id="A0A255GBF1"/>
<dbReference type="PROSITE" id="PS51733">
    <property type="entry name" value="BPL_LPL_CATALYTIC"/>
    <property type="match status" value="1"/>
</dbReference>
<dbReference type="InterPro" id="IPR008988">
    <property type="entry name" value="Transcriptional_repressor_C"/>
</dbReference>
<dbReference type="PANTHER" id="PTHR12835:SF5">
    <property type="entry name" value="BIOTIN--PROTEIN LIGASE"/>
    <property type="match status" value="1"/>
</dbReference>
<evidence type="ECO:0000256" key="5">
    <source>
        <dbReference type="ARBA" id="ARBA00024227"/>
    </source>
</evidence>
<evidence type="ECO:0000313" key="7">
    <source>
        <dbReference type="EMBL" id="OYO11563.1"/>
    </source>
</evidence>
<dbReference type="InterPro" id="IPR045864">
    <property type="entry name" value="aa-tRNA-synth_II/BPL/LPL"/>
</dbReference>
<dbReference type="Pfam" id="PF03099">
    <property type="entry name" value="BPL_LplA_LipB"/>
    <property type="match status" value="1"/>
</dbReference>
<dbReference type="OrthoDB" id="9807064at2"/>
<dbReference type="SUPFAM" id="SSF50037">
    <property type="entry name" value="C-terminal domain of transcriptional repressors"/>
    <property type="match status" value="1"/>
</dbReference>
<gene>
    <name evidence="7" type="ORF">CGZ94_14100</name>
</gene>
<dbReference type="InterPro" id="IPR004408">
    <property type="entry name" value="Biotin_CoA_COase_ligase"/>
</dbReference>
<reference evidence="7 8" key="1">
    <citation type="submission" date="2017-07" db="EMBL/GenBank/DDBJ databases">
        <title>Draft whole genome sequences of clinical Proprionibacteriaceae strains.</title>
        <authorList>
            <person name="Bernier A.-M."/>
            <person name="Bernard K."/>
            <person name="Domingo M.-C."/>
        </authorList>
    </citation>
    <scope>NUCLEOTIDE SEQUENCE [LARGE SCALE GENOMIC DNA]</scope>
    <source>
        <strain evidence="7 8">NML 030167</strain>
    </source>
</reference>
<dbReference type="EMBL" id="NMVO01000015">
    <property type="protein sequence ID" value="OYO11563.1"/>
    <property type="molecule type" value="Genomic_DNA"/>
</dbReference>
<proteinExistence type="predicted"/>
<evidence type="ECO:0000256" key="1">
    <source>
        <dbReference type="ARBA" id="ARBA00022598"/>
    </source>
</evidence>
<dbReference type="CDD" id="cd16442">
    <property type="entry name" value="BPL"/>
    <property type="match status" value="1"/>
</dbReference>
<name>A0A255GBF1_9ACTN</name>
<dbReference type="GO" id="GO:0004077">
    <property type="term" value="F:biotin--[biotin carboxyl-carrier protein] ligase activity"/>
    <property type="evidence" value="ECO:0007669"/>
    <property type="project" value="UniProtKB-EC"/>
</dbReference>
<dbReference type="GO" id="GO:0005737">
    <property type="term" value="C:cytoplasm"/>
    <property type="evidence" value="ECO:0007669"/>
    <property type="project" value="TreeGrafter"/>
</dbReference>
<keyword evidence="8" id="KW-1185">Reference proteome</keyword>
<dbReference type="Gene3D" id="3.30.930.10">
    <property type="entry name" value="Bira Bifunctional Protein, Domain 2"/>
    <property type="match status" value="1"/>
</dbReference>
<keyword evidence="2" id="KW-0547">Nucleotide-binding</keyword>
<evidence type="ECO:0000256" key="2">
    <source>
        <dbReference type="ARBA" id="ARBA00022741"/>
    </source>
</evidence>
<dbReference type="NCBIfam" id="TIGR00121">
    <property type="entry name" value="birA_ligase"/>
    <property type="match status" value="1"/>
</dbReference>
<dbReference type="InterPro" id="IPR004143">
    <property type="entry name" value="BPL_LPL_catalytic"/>
</dbReference>
<comment type="caution">
    <text evidence="7">The sequence shown here is derived from an EMBL/GenBank/DDBJ whole genome shotgun (WGS) entry which is preliminary data.</text>
</comment>
<dbReference type="GO" id="GO:0005524">
    <property type="term" value="F:ATP binding"/>
    <property type="evidence" value="ECO:0007669"/>
    <property type="project" value="UniProtKB-KW"/>
</dbReference>
<evidence type="ECO:0000256" key="3">
    <source>
        <dbReference type="ARBA" id="ARBA00022840"/>
    </source>
</evidence>
<dbReference type="InterPro" id="IPR003142">
    <property type="entry name" value="BPL_C"/>
</dbReference>
<dbReference type="Proteomes" id="UP000215896">
    <property type="component" value="Unassembled WGS sequence"/>
</dbReference>
<dbReference type="Pfam" id="PF02237">
    <property type="entry name" value="BPL_C"/>
    <property type="match status" value="1"/>
</dbReference>
<feature type="domain" description="BPL/LPL catalytic" evidence="6">
    <location>
        <begin position="10"/>
        <end position="199"/>
    </location>
</feature>
<dbReference type="Gene3D" id="2.30.30.100">
    <property type="match status" value="1"/>
</dbReference>
<protein>
    <recommendedName>
        <fullName evidence="5">biotin--[biotin carboxyl-carrier protein] ligase</fullName>
        <ecNumber evidence="5">6.3.4.15</ecNumber>
    </recommendedName>
</protein>